<dbReference type="STRING" id="333138.LQ50_13985"/>
<dbReference type="PROSITE" id="PS51186">
    <property type="entry name" value="GNAT"/>
    <property type="match status" value="1"/>
</dbReference>
<dbReference type="Proteomes" id="UP000030832">
    <property type="component" value="Unassembled WGS sequence"/>
</dbReference>
<keyword evidence="1 4" id="KW-0808">Transferase</keyword>
<dbReference type="AlphaFoldDB" id="A0A0B0IFR3"/>
<dbReference type="InterPro" id="IPR000182">
    <property type="entry name" value="GNAT_dom"/>
</dbReference>
<dbReference type="EMBL" id="JRJU01000016">
    <property type="protein sequence ID" value="KHF39727.1"/>
    <property type="molecule type" value="Genomic_DNA"/>
</dbReference>
<comment type="caution">
    <text evidence="4">The sequence shown here is derived from an EMBL/GenBank/DDBJ whole genome shotgun (WGS) entry which is preliminary data.</text>
</comment>
<evidence type="ECO:0000256" key="1">
    <source>
        <dbReference type="ARBA" id="ARBA00022679"/>
    </source>
</evidence>
<accession>A0A0B0IFR3</accession>
<feature type="domain" description="N-acetyltransferase" evidence="3">
    <location>
        <begin position="1"/>
        <end position="143"/>
    </location>
</feature>
<dbReference type="CDD" id="cd04301">
    <property type="entry name" value="NAT_SF"/>
    <property type="match status" value="1"/>
</dbReference>
<dbReference type="PANTHER" id="PTHR43800:SF1">
    <property type="entry name" value="PEPTIDYL-LYSINE N-ACETYLTRANSFERASE YJAB"/>
    <property type="match status" value="1"/>
</dbReference>
<dbReference type="Gene3D" id="3.40.630.30">
    <property type="match status" value="1"/>
</dbReference>
<dbReference type="InterPro" id="IPR016181">
    <property type="entry name" value="Acyl_CoA_acyltransferase"/>
</dbReference>
<dbReference type="Pfam" id="PF13508">
    <property type="entry name" value="Acetyltransf_7"/>
    <property type="match status" value="1"/>
</dbReference>
<keyword evidence="2" id="KW-0012">Acyltransferase</keyword>
<dbReference type="eggNOG" id="COG0456">
    <property type="taxonomic scope" value="Bacteria"/>
</dbReference>
<sequence length="143" mass="17203">MKIEVCNHNEIDALIDIWYQGSIQSHHFISKHYWYSQKYEMRNKYIPMSETYVIYHQSKVVGFVSMVDNYLAALFIDTPYQRNGYGKELINFIKRKKSNISLKVYTKNKSAVAFYKKNDFIIKETLLDENTNQEEYLMEWNKT</sequence>
<name>A0A0B0IFR3_9BACI</name>
<evidence type="ECO:0000256" key="2">
    <source>
        <dbReference type="ARBA" id="ARBA00023315"/>
    </source>
</evidence>
<dbReference type="SUPFAM" id="SSF55729">
    <property type="entry name" value="Acyl-CoA N-acyltransferases (Nat)"/>
    <property type="match status" value="1"/>
</dbReference>
<evidence type="ECO:0000313" key="4">
    <source>
        <dbReference type="EMBL" id="KHF39727.1"/>
    </source>
</evidence>
<dbReference type="GO" id="GO:0016747">
    <property type="term" value="F:acyltransferase activity, transferring groups other than amino-acyl groups"/>
    <property type="evidence" value="ECO:0007669"/>
    <property type="project" value="InterPro"/>
</dbReference>
<dbReference type="OrthoDB" id="9789605at2"/>
<evidence type="ECO:0000259" key="3">
    <source>
        <dbReference type="PROSITE" id="PS51186"/>
    </source>
</evidence>
<evidence type="ECO:0000313" key="5">
    <source>
        <dbReference type="Proteomes" id="UP000030832"/>
    </source>
</evidence>
<dbReference type="PANTHER" id="PTHR43800">
    <property type="entry name" value="PEPTIDYL-LYSINE N-ACETYLTRANSFERASE YJAB"/>
    <property type="match status" value="1"/>
</dbReference>
<gene>
    <name evidence="4" type="ORF">LQ50_13985</name>
</gene>
<dbReference type="RefSeq" id="WP_034629997.1">
    <property type="nucleotide sequence ID" value="NZ_JRJU01000016.1"/>
</dbReference>
<proteinExistence type="predicted"/>
<protein>
    <submittedName>
        <fullName evidence="4">GNAT family acetyltransferase</fullName>
    </submittedName>
</protein>
<reference evidence="4 5" key="1">
    <citation type="submission" date="2014-09" db="EMBL/GenBank/DDBJ databases">
        <title>Genome sequencing and annotation of Bacillus Okhensis strain Kh10-101T.</title>
        <authorList>
            <person name="Prakash J.S."/>
        </authorList>
    </citation>
    <scope>NUCLEOTIDE SEQUENCE [LARGE SCALE GENOMIC DNA]</scope>
    <source>
        <strain evidence="5">Kh10-101T</strain>
    </source>
</reference>
<organism evidence="4 5">
    <name type="scientific">Halalkalibacter okhensis</name>
    <dbReference type="NCBI Taxonomy" id="333138"/>
    <lineage>
        <taxon>Bacteria</taxon>
        <taxon>Bacillati</taxon>
        <taxon>Bacillota</taxon>
        <taxon>Bacilli</taxon>
        <taxon>Bacillales</taxon>
        <taxon>Bacillaceae</taxon>
        <taxon>Halalkalibacter</taxon>
    </lineage>
</organism>
<keyword evidence="5" id="KW-1185">Reference proteome</keyword>